<keyword evidence="5" id="KW-0325">Glycoprotein</keyword>
<keyword evidence="3" id="KW-0964">Secreted</keyword>
<comment type="similarity">
    <text evidence="2">Belongs to the GILT family.</text>
</comment>
<sequence>MITSIFFPIFFLLIIISKSTYCTVDSGSGVKNIQIKPSLQHDFPTVENQNSVPKITVSVYYGSLCSECVDLFVHQIGPNLVKFHKYVNFDFVPFGNAEKKSFDGRWYFKCKNGPDECSKNKWQACSIHILPSKLQLLANYLVCYMNSTDKILSGYQCTRKLGMYSGYYGKIKKCFINRELSDSLMIYHSNRTRTVLPTQSTVIPYIVFNGVYNEFEQDDAKNNLRNVICKYLHPKPTEIC</sequence>
<dbReference type="AlphaFoldDB" id="A0A5E4NJR0"/>
<dbReference type="InterPro" id="IPR004911">
    <property type="entry name" value="Interferon-induced_GILT"/>
</dbReference>
<evidence type="ECO:0000256" key="1">
    <source>
        <dbReference type="ARBA" id="ARBA00004613"/>
    </source>
</evidence>
<dbReference type="Proteomes" id="UP000325440">
    <property type="component" value="Unassembled WGS sequence"/>
</dbReference>
<evidence type="ECO:0000256" key="6">
    <source>
        <dbReference type="SAM" id="SignalP"/>
    </source>
</evidence>
<evidence type="ECO:0000256" key="2">
    <source>
        <dbReference type="ARBA" id="ARBA00005679"/>
    </source>
</evidence>
<keyword evidence="4 6" id="KW-0732">Signal</keyword>
<reference evidence="7 8" key="1">
    <citation type="submission" date="2019-08" db="EMBL/GenBank/DDBJ databases">
        <authorList>
            <person name="Alioto T."/>
            <person name="Alioto T."/>
            <person name="Gomez Garrido J."/>
        </authorList>
    </citation>
    <scope>NUCLEOTIDE SEQUENCE [LARGE SCALE GENOMIC DNA]</scope>
</reference>
<name>A0A5E4NJR0_9HEMI</name>
<dbReference type="PANTHER" id="PTHR13234:SF8">
    <property type="entry name" value="GAMMA-INTERFERON-INDUCIBLE LYSOSOMAL THIOL REDUCTASE"/>
    <property type="match status" value="1"/>
</dbReference>
<feature type="chain" id="PRO_5022817418" evidence="6">
    <location>
        <begin position="23"/>
        <end position="240"/>
    </location>
</feature>
<dbReference type="EMBL" id="CABPRJ010002396">
    <property type="protein sequence ID" value="VVC45171.1"/>
    <property type="molecule type" value="Genomic_DNA"/>
</dbReference>
<evidence type="ECO:0000313" key="7">
    <source>
        <dbReference type="EMBL" id="VVC45171.1"/>
    </source>
</evidence>
<organism evidence="7 8">
    <name type="scientific">Cinara cedri</name>
    <dbReference type="NCBI Taxonomy" id="506608"/>
    <lineage>
        <taxon>Eukaryota</taxon>
        <taxon>Metazoa</taxon>
        <taxon>Ecdysozoa</taxon>
        <taxon>Arthropoda</taxon>
        <taxon>Hexapoda</taxon>
        <taxon>Insecta</taxon>
        <taxon>Pterygota</taxon>
        <taxon>Neoptera</taxon>
        <taxon>Paraneoptera</taxon>
        <taxon>Hemiptera</taxon>
        <taxon>Sternorrhyncha</taxon>
        <taxon>Aphidomorpha</taxon>
        <taxon>Aphidoidea</taxon>
        <taxon>Aphididae</taxon>
        <taxon>Lachninae</taxon>
        <taxon>Cinara</taxon>
    </lineage>
</organism>
<evidence type="ECO:0000313" key="8">
    <source>
        <dbReference type="Proteomes" id="UP000325440"/>
    </source>
</evidence>
<accession>A0A5E4NJR0</accession>
<comment type="subcellular location">
    <subcellularLocation>
        <location evidence="1">Secreted</location>
    </subcellularLocation>
</comment>
<protein>
    <submittedName>
        <fullName evidence="7">Gamma interferon inducible lysosomal thiol reductase GILT</fullName>
    </submittedName>
</protein>
<evidence type="ECO:0000256" key="4">
    <source>
        <dbReference type="ARBA" id="ARBA00022729"/>
    </source>
</evidence>
<dbReference type="GO" id="GO:0016671">
    <property type="term" value="F:oxidoreductase activity, acting on a sulfur group of donors, disulfide as acceptor"/>
    <property type="evidence" value="ECO:0007669"/>
    <property type="project" value="InterPro"/>
</dbReference>
<evidence type="ECO:0000256" key="3">
    <source>
        <dbReference type="ARBA" id="ARBA00022525"/>
    </source>
</evidence>
<dbReference type="Pfam" id="PF03227">
    <property type="entry name" value="GILT"/>
    <property type="match status" value="1"/>
</dbReference>
<dbReference type="GO" id="GO:0005576">
    <property type="term" value="C:extracellular region"/>
    <property type="evidence" value="ECO:0007669"/>
    <property type="project" value="UniProtKB-SubCell"/>
</dbReference>
<dbReference type="PANTHER" id="PTHR13234">
    <property type="entry name" value="GAMMA-INTERFERON INDUCIBLE LYSOSOMAL THIOL REDUCTASE GILT"/>
    <property type="match status" value="1"/>
</dbReference>
<evidence type="ECO:0000256" key="5">
    <source>
        <dbReference type="ARBA" id="ARBA00023180"/>
    </source>
</evidence>
<gene>
    <name evidence="7" type="ORF">CINCED_3A010455</name>
</gene>
<keyword evidence="8" id="KW-1185">Reference proteome</keyword>
<dbReference type="OrthoDB" id="958254at2759"/>
<proteinExistence type="inferred from homology"/>
<feature type="signal peptide" evidence="6">
    <location>
        <begin position="1"/>
        <end position="22"/>
    </location>
</feature>